<accession>A0A5J4QM27</accession>
<evidence type="ECO:0000313" key="1">
    <source>
        <dbReference type="EMBL" id="KAA6322249.1"/>
    </source>
</evidence>
<organism evidence="1">
    <name type="scientific">termite gut metagenome</name>
    <dbReference type="NCBI Taxonomy" id="433724"/>
    <lineage>
        <taxon>unclassified sequences</taxon>
        <taxon>metagenomes</taxon>
        <taxon>organismal metagenomes</taxon>
    </lineage>
</organism>
<name>A0A5J4QM27_9ZZZZ</name>
<comment type="caution">
    <text evidence="1">The sequence shown here is derived from an EMBL/GenBank/DDBJ whole genome shotgun (WGS) entry which is preliminary data.</text>
</comment>
<gene>
    <name evidence="1" type="ORF">EZS27_028187</name>
</gene>
<dbReference type="EMBL" id="SNRY01003094">
    <property type="protein sequence ID" value="KAA6322249.1"/>
    <property type="molecule type" value="Genomic_DNA"/>
</dbReference>
<dbReference type="AlphaFoldDB" id="A0A5J4QM27"/>
<sequence>MLIYKDMFQDRVAFLYLYGPNIKRCGFKEHGRKAEYG</sequence>
<reference evidence="1" key="1">
    <citation type="submission" date="2019-03" db="EMBL/GenBank/DDBJ databases">
        <title>Single cell metagenomics reveals metabolic interactions within the superorganism composed of flagellate Streblomastix strix and complex community of Bacteroidetes bacteria on its surface.</title>
        <authorList>
            <person name="Treitli S.C."/>
            <person name="Kolisko M."/>
            <person name="Husnik F."/>
            <person name="Keeling P."/>
            <person name="Hampl V."/>
        </authorList>
    </citation>
    <scope>NUCLEOTIDE SEQUENCE</scope>
    <source>
        <strain evidence="1">STM</strain>
    </source>
</reference>
<proteinExistence type="predicted"/>
<protein>
    <submittedName>
        <fullName evidence="1">Uncharacterized protein</fullName>
    </submittedName>
</protein>